<evidence type="ECO:0000256" key="11">
    <source>
        <dbReference type="ARBA" id="ARBA00025182"/>
    </source>
</evidence>
<keyword evidence="5 12" id="KW-1003">Cell membrane</keyword>
<feature type="transmembrane region" description="Helical" evidence="12">
    <location>
        <begin position="56"/>
        <end position="77"/>
    </location>
</feature>
<dbReference type="RefSeq" id="WP_377745789.1">
    <property type="nucleotide sequence ID" value="NZ_JBHRXJ010000014.1"/>
</dbReference>
<keyword evidence="15" id="KW-1185">Reference proteome</keyword>
<evidence type="ECO:0000256" key="7">
    <source>
        <dbReference type="ARBA" id="ARBA00022927"/>
    </source>
</evidence>
<evidence type="ECO:0000256" key="10">
    <source>
        <dbReference type="ARBA" id="ARBA00023136"/>
    </source>
</evidence>
<sequence length="177" mass="16985">MKGPMVENVVLTVHLILALLLIGVVLLQRSEGGGLGMGGGGGGVMTGRQAANALSRLTWIFATGFIITSLTLTVIAARSASSGSIMDQLDIGASAPASPSPSPALDNYAPPPGTAGQPVTPPAPAGATSTPAASTPAAPAQDAAAVTPPAAQAPASPEPAAPATEAPATGTPAPANN</sequence>
<evidence type="ECO:0000256" key="8">
    <source>
        <dbReference type="ARBA" id="ARBA00022989"/>
    </source>
</evidence>
<dbReference type="PANTHER" id="PTHR34182">
    <property type="entry name" value="PROTEIN-EXPORT MEMBRANE PROTEIN SECG"/>
    <property type="match status" value="1"/>
</dbReference>
<dbReference type="PANTHER" id="PTHR34182:SF1">
    <property type="entry name" value="PROTEIN-EXPORT MEMBRANE PROTEIN SECG"/>
    <property type="match status" value="1"/>
</dbReference>
<feature type="compositionally biased region" description="Low complexity" evidence="13">
    <location>
        <begin position="161"/>
        <end position="177"/>
    </location>
</feature>
<name>A0ABV7R986_9RHOB</name>
<keyword evidence="10 12" id="KW-0472">Membrane</keyword>
<proteinExistence type="inferred from homology"/>
<comment type="subcellular location">
    <subcellularLocation>
        <location evidence="1 12">Cell membrane</location>
        <topology evidence="1 12">Multi-pass membrane protein</topology>
    </subcellularLocation>
</comment>
<keyword evidence="6 12" id="KW-0812">Transmembrane</keyword>
<keyword evidence="9 12" id="KW-0811">Translocation</keyword>
<feature type="compositionally biased region" description="Pro residues" evidence="13">
    <location>
        <begin position="109"/>
        <end position="124"/>
    </location>
</feature>
<feature type="compositionally biased region" description="Low complexity" evidence="13">
    <location>
        <begin position="125"/>
        <end position="155"/>
    </location>
</feature>
<dbReference type="EMBL" id="JBHRXJ010000014">
    <property type="protein sequence ID" value="MFC3529727.1"/>
    <property type="molecule type" value="Genomic_DNA"/>
</dbReference>
<dbReference type="PRINTS" id="PR01651">
    <property type="entry name" value="SECGEXPORT"/>
</dbReference>
<comment type="caution">
    <text evidence="14">The sequence shown here is derived from an EMBL/GenBank/DDBJ whole genome shotgun (WGS) entry which is preliminary data.</text>
</comment>
<keyword evidence="8 12" id="KW-1133">Transmembrane helix</keyword>
<evidence type="ECO:0000256" key="1">
    <source>
        <dbReference type="ARBA" id="ARBA00004651"/>
    </source>
</evidence>
<reference evidence="15" key="1">
    <citation type="journal article" date="2019" name="Int. J. Syst. Evol. Microbiol.">
        <title>The Global Catalogue of Microorganisms (GCM) 10K type strain sequencing project: providing services to taxonomists for standard genome sequencing and annotation.</title>
        <authorList>
            <consortium name="The Broad Institute Genomics Platform"/>
            <consortium name="The Broad Institute Genome Sequencing Center for Infectious Disease"/>
            <person name="Wu L."/>
            <person name="Ma J."/>
        </authorList>
    </citation>
    <scope>NUCLEOTIDE SEQUENCE [LARGE SCALE GENOMIC DNA]</scope>
    <source>
        <strain evidence="15">KCTC 42899</strain>
    </source>
</reference>
<organism evidence="14 15">
    <name type="scientific">Paracoccus mangrovi</name>
    <dbReference type="NCBI Taxonomy" id="1715645"/>
    <lineage>
        <taxon>Bacteria</taxon>
        <taxon>Pseudomonadati</taxon>
        <taxon>Pseudomonadota</taxon>
        <taxon>Alphaproteobacteria</taxon>
        <taxon>Rhodobacterales</taxon>
        <taxon>Paracoccaceae</taxon>
        <taxon>Paracoccus</taxon>
    </lineage>
</organism>
<feature type="region of interest" description="Disordered" evidence="13">
    <location>
        <begin position="93"/>
        <end position="177"/>
    </location>
</feature>
<comment type="similarity">
    <text evidence="2 12">Belongs to the SecG family.</text>
</comment>
<evidence type="ECO:0000313" key="15">
    <source>
        <dbReference type="Proteomes" id="UP001595721"/>
    </source>
</evidence>
<evidence type="ECO:0000256" key="2">
    <source>
        <dbReference type="ARBA" id="ARBA00008445"/>
    </source>
</evidence>
<evidence type="ECO:0000256" key="9">
    <source>
        <dbReference type="ARBA" id="ARBA00023010"/>
    </source>
</evidence>
<dbReference type="InterPro" id="IPR004692">
    <property type="entry name" value="SecG"/>
</dbReference>
<evidence type="ECO:0000313" key="14">
    <source>
        <dbReference type="EMBL" id="MFC3529727.1"/>
    </source>
</evidence>
<comment type="caution">
    <text evidence="12">Lacks conserved residue(s) required for the propagation of feature annotation.</text>
</comment>
<evidence type="ECO:0000256" key="6">
    <source>
        <dbReference type="ARBA" id="ARBA00022692"/>
    </source>
</evidence>
<evidence type="ECO:0000256" key="5">
    <source>
        <dbReference type="ARBA" id="ARBA00022475"/>
    </source>
</evidence>
<keyword evidence="4 12" id="KW-0813">Transport</keyword>
<dbReference type="Proteomes" id="UP001595721">
    <property type="component" value="Unassembled WGS sequence"/>
</dbReference>
<evidence type="ECO:0000256" key="4">
    <source>
        <dbReference type="ARBA" id="ARBA00022448"/>
    </source>
</evidence>
<evidence type="ECO:0000256" key="13">
    <source>
        <dbReference type="SAM" id="MobiDB-lite"/>
    </source>
</evidence>
<accession>A0ABV7R986</accession>
<evidence type="ECO:0000256" key="3">
    <source>
        <dbReference type="ARBA" id="ARBA00017876"/>
    </source>
</evidence>
<gene>
    <name evidence="14" type="primary">secG</name>
    <name evidence="14" type="ORF">ACFOMH_16235</name>
</gene>
<evidence type="ECO:0000256" key="12">
    <source>
        <dbReference type="RuleBase" id="RU365087"/>
    </source>
</evidence>
<comment type="function">
    <text evidence="11 12">Involved in protein export. Participates in an early event of protein translocation.</text>
</comment>
<keyword evidence="7 12" id="KW-0653">Protein transport</keyword>
<dbReference type="Pfam" id="PF03840">
    <property type="entry name" value="SecG"/>
    <property type="match status" value="1"/>
</dbReference>
<dbReference type="NCBIfam" id="TIGR00810">
    <property type="entry name" value="secG"/>
    <property type="match status" value="1"/>
</dbReference>
<protein>
    <recommendedName>
        <fullName evidence="3 12">Protein-export membrane protein SecG</fullName>
    </recommendedName>
</protein>